<evidence type="ECO:0000256" key="3">
    <source>
        <dbReference type="ARBA" id="ARBA00022448"/>
    </source>
</evidence>
<keyword evidence="4 12" id="KW-0138">CF(0)</keyword>
<comment type="similarity">
    <text evidence="2 12">Belongs to the ATPase protein 8 family.</text>
</comment>
<reference evidence="14" key="1">
    <citation type="submission" date="2011-08" db="EMBL/GenBank/DDBJ databases">
        <title>complete mitochondrial genome of Cyrtopodion scabrum.</title>
        <authorList>
            <person name="Miura S."/>
            <person name="Kumazawa Y."/>
        </authorList>
    </citation>
    <scope>NUCLEOTIDE SEQUENCE</scope>
    <source>
        <strain evidence="14">Csca1</strain>
        <tissue evidence="14">Muscle tissue</tissue>
    </source>
</reference>
<keyword evidence="11" id="KW-0066">ATP synthesis</keyword>
<accession>A0A1Y1CC61</accession>
<dbReference type="GO" id="GO:0015078">
    <property type="term" value="F:proton transmembrane transporter activity"/>
    <property type="evidence" value="ECO:0007669"/>
    <property type="project" value="InterPro"/>
</dbReference>
<sequence length="54" mass="6405">MPQLNPEPWFMVLMSSWTIMLLMLMPLIIKASPLNPPARNTSTYNQSPWNWTWQ</sequence>
<keyword evidence="3 12" id="KW-0813">Transport</keyword>
<keyword evidence="9 12" id="KW-0496">Mitochondrion</keyword>
<protein>
    <recommendedName>
        <fullName evidence="12">ATP synthase complex subunit 8</fullName>
    </recommendedName>
</protein>
<evidence type="ECO:0000256" key="11">
    <source>
        <dbReference type="ARBA" id="ARBA00023310"/>
    </source>
</evidence>
<gene>
    <name evidence="14" type="primary">AT8</name>
</gene>
<evidence type="ECO:0000256" key="4">
    <source>
        <dbReference type="ARBA" id="ARBA00022547"/>
    </source>
</evidence>
<evidence type="ECO:0000256" key="7">
    <source>
        <dbReference type="ARBA" id="ARBA00022989"/>
    </source>
</evidence>
<geneLocation type="mitochondrion" evidence="14"/>
<dbReference type="Pfam" id="PF00895">
    <property type="entry name" value="ATP-synt_8"/>
    <property type="match status" value="1"/>
</dbReference>
<comment type="subcellular location">
    <subcellularLocation>
        <location evidence="1 12">Mitochondrion membrane</location>
        <topology evidence="1 12">Single-pass membrane protein</topology>
    </subcellularLocation>
</comment>
<feature type="transmembrane region" description="Helical" evidence="13">
    <location>
        <begin position="12"/>
        <end position="29"/>
    </location>
</feature>
<evidence type="ECO:0000256" key="8">
    <source>
        <dbReference type="ARBA" id="ARBA00023065"/>
    </source>
</evidence>
<evidence type="ECO:0000256" key="6">
    <source>
        <dbReference type="ARBA" id="ARBA00022781"/>
    </source>
</evidence>
<proteinExistence type="inferred from homology"/>
<evidence type="ECO:0000256" key="13">
    <source>
        <dbReference type="SAM" id="Phobius"/>
    </source>
</evidence>
<evidence type="ECO:0000256" key="5">
    <source>
        <dbReference type="ARBA" id="ARBA00022692"/>
    </source>
</evidence>
<keyword evidence="6 12" id="KW-0375">Hydrogen ion transport</keyword>
<dbReference type="InterPro" id="IPR001421">
    <property type="entry name" value="ATP8_metazoa"/>
</dbReference>
<evidence type="ECO:0000256" key="1">
    <source>
        <dbReference type="ARBA" id="ARBA00004304"/>
    </source>
</evidence>
<keyword evidence="5 12" id="KW-0812">Transmembrane</keyword>
<evidence type="ECO:0000256" key="2">
    <source>
        <dbReference type="ARBA" id="ARBA00008892"/>
    </source>
</evidence>
<evidence type="ECO:0000256" key="12">
    <source>
        <dbReference type="RuleBase" id="RU003661"/>
    </source>
</evidence>
<dbReference type="GO" id="GO:0015986">
    <property type="term" value="P:proton motive force-driven ATP synthesis"/>
    <property type="evidence" value="ECO:0007669"/>
    <property type="project" value="InterPro"/>
</dbReference>
<dbReference type="AlphaFoldDB" id="A0A1Y1CC61"/>
<name>A0A1Y1CC61_CYRSA</name>
<evidence type="ECO:0000256" key="10">
    <source>
        <dbReference type="ARBA" id="ARBA00023136"/>
    </source>
</evidence>
<evidence type="ECO:0000256" key="9">
    <source>
        <dbReference type="ARBA" id="ARBA00023128"/>
    </source>
</evidence>
<keyword evidence="10 13" id="KW-0472">Membrane</keyword>
<dbReference type="EMBL" id="AB661665">
    <property type="protein sequence ID" value="BAX77914.1"/>
    <property type="molecule type" value="Genomic_DNA"/>
</dbReference>
<dbReference type="GO" id="GO:0045259">
    <property type="term" value="C:proton-transporting ATP synthase complex"/>
    <property type="evidence" value="ECO:0007669"/>
    <property type="project" value="UniProtKB-KW"/>
</dbReference>
<keyword evidence="7 13" id="KW-1133">Transmembrane helix</keyword>
<evidence type="ECO:0000313" key="14">
    <source>
        <dbReference type="EMBL" id="BAX77914.1"/>
    </source>
</evidence>
<organism evidence="14">
    <name type="scientific">Cyrtopodion scabrum</name>
    <name type="common">Rough-tailed gecko</name>
    <name type="synonym">Stenodactylus scaber</name>
    <dbReference type="NCBI Taxonomy" id="303590"/>
    <lineage>
        <taxon>Eukaryota</taxon>
        <taxon>Metazoa</taxon>
        <taxon>Chordata</taxon>
        <taxon>Craniata</taxon>
        <taxon>Vertebrata</taxon>
        <taxon>Euteleostomi</taxon>
        <taxon>Lepidosauria</taxon>
        <taxon>Squamata</taxon>
        <taxon>Bifurcata</taxon>
        <taxon>Gekkota</taxon>
        <taxon>Gekkonidae</taxon>
        <taxon>Gekkoninae</taxon>
        <taxon>Cyrtopodion</taxon>
    </lineage>
</organism>
<keyword evidence="8 12" id="KW-0406">Ion transport</keyword>
<dbReference type="GO" id="GO:0031966">
    <property type="term" value="C:mitochondrial membrane"/>
    <property type="evidence" value="ECO:0007669"/>
    <property type="project" value="UniProtKB-SubCell"/>
</dbReference>